<reference evidence="3" key="2">
    <citation type="submission" date="2024-02" db="EMBL/GenBank/DDBJ databases">
        <title>Comparative genomics of Cryptococcus and Kwoniella reveals pathogenesis evolution and contrasting modes of karyotype evolution via chromosome fusion or intercentromeric recombination.</title>
        <authorList>
            <person name="Coelho M.A."/>
            <person name="David-Palma M."/>
            <person name="Shea T."/>
            <person name="Bowers K."/>
            <person name="McGinley-Smith S."/>
            <person name="Mohammad A.W."/>
            <person name="Gnirke A."/>
            <person name="Yurkov A.M."/>
            <person name="Nowrousian M."/>
            <person name="Sun S."/>
            <person name="Cuomo C.A."/>
            <person name="Heitman J."/>
        </authorList>
    </citation>
    <scope>NUCLEOTIDE SEQUENCE</scope>
    <source>
        <strain evidence="3">CBS 10737</strain>
    </source>
</reference>
<dbReference type="PANTHER" id="PTHR23159">
    <property type="entry name" value="CENTROSOMAL PROTEIN 2"/>
    <property type="match status" value="1"/>
</dbReference>
<protein>
    <recommendedName>
        <fullName evidence="5">M protein repeat protein</fullName>
    </recommendedName>
</protein>
<dbReference type="AlphaFoldDB" id="A0AAJ8MU04"/>
<dbReference type="PANTHER" id="PTHR23159:SF31">
    <property type="entry name" value="CENTROSOME-ASSOCIATED PROTEIN CEP250 ISOFORM X1"/>
    <property type="match status" value="1"/>
</dbReference>
<evidence type="ECO:0000256" key="1">
    <source>
        <dbReference type="SAM" id="Coils"/>
    </source>
</evidence>
<dbReference type="EMBL" id="CP144529">
    <property type="protein sequence ID" value="WWC73894.1"/>
    <property type="molecule type" value="Genomic_DNA"/>
</dbReference>
<dbReference type="Proteomes" id="UP000094020">
    <property type="component" value="Chromosome 11"/>
</dbReference>
<feature type="compositionally biased region" description="Low complexity" evidence="2">
    <location>
        <begin position="274"/>
        <end position="304"/>
    </location>
</feature>
<proteinExistence type="predicted"/>
<keyword evidence="4" id="KW-1185">Reference proteome</keyword>
<feature type="coiled-coil region" evidence="1">
    <location>
        <begin position="473"/>
        <end position="796"/>
    </location>
</feature>
<feature type="compositionally biased region" description="Low complexity" evidence="2">
    <location>
        <begin position="221"/>
        <end position="254"/>
    </location>
</feature>
<feature type="compositionally biased region" description="Basic and acidic residues" evidence="2">
    <location>
        <begin position="1046"/>
        <end position="1058"/>
    </location>
</feature>
<accession>A0AAJ8MU04</accession>
<dbReference type="KEGG" id="kpin:30174566"/>
<feature type="compositionally biased region" description="Polar residues" evidence="2">
    <location>
        <begin position="305"/>
        <end position="319"/>
    </location>
</feature>
<evidence type="ECO:0008006" key="5">
    <source>
        <dbReference type="Google" id="ProtNLM"/>
    </source>
</evidence>
<feature type="coiled-coil region" evidence="1">
    <location>
        <begin position="860"/>
        <end position="998"/>
    </location>
</feature>
<evidence type="ECO:0000313" key="3">
    <source>
        <dbReference type="EMBL" id="WWC73894.1"/>
    </source>
</evidence>
<gene>
    <name evidence="3" type="ORF">I206_107866</name>
</gene>
<evidence type="ECO:0000256" key="2">
    <source>
        <dbReference type="SAM" id="MobiDB-lite"/>
    </source>
</evidence>
<dbReference type="RefSeq" id="XP_070059717.1">
    <property type="nucleotide sequence ID" value="XM_070203616.1"/>
</dbReference>
<evidence type="ECO:0000313" key="4">
    <source>
        <dbReference type="Proteomes" id="UP000094020"/>
    </source>
</evidence>
<organism evidence="3 4">
    <name type="scientific">Kwoniella pini CBS 10737</name>
    <dbReference type="NCBI Taxonomy" id="1296096"/>
    <lineage>
        <taxon>Eukaryota</taxon>
        <taxon>Fungi</taxon>
        <taxon>Dikarya</taxon>
        <taxon>Basidiomycota</taxon>
        <taxon>Agaricomycotina</taxon>
        <taxon>Tremellomycetes</taxon>
        <taxon>Tremellales</taxon>
        <taxon>Cryptococcaceae</taxon>
        <taxon>Kwoniella</taxon>
    </lineage>
</organism>
<feature type="compositionally biased region" description="Low complexity" evidence="2">
    <location>
        <begin position="150"/>
        <end position="161"/>
    </location>
</feature>
<reference evidence="3" key="1">
    <citation type="submission" date="2013-07" db="EMBL/GenBank/DDBJ databases">
        <authorList>
            <consortium name="The Broad Institute Genome Sequencing Platform"/>
            <person name="Cuomo C."/>
            <person name="Litvintseva A."/>
            <person name="Chen Y."/>
            <person name="Heitman J."/>
            <person name="Sun S."/>
            <person name="Springer D."/>
            <person name="Dromer F."/>
            <person name="Young S.K."/>
            <person name="Zeng Q."/>
            <person name="Gargeya S."/>
            <person name="Fitzgerald M."/>
            <person name="Abouelleil A."/>
            <person name="Alvarado L."/>
            <person name="Berlin A.M."/>
            <person name="Chapman S.B."/>
            <person name="Dewar J."/>
            <person name="Goldberg J."/>
            <person name="Griggs A."/>
            <person name="Gujja S."/>
            <person name="Hansen M."/>
            <person name="Howarth C."/>
            <person name="Imamovic A."/>
            <person name="Larimer J."/>
            <person name="McCowan C."/>
            <person name="Murphy C."/>
            <person name="Pearson M."/>
            <person name="Priest M."/>
            <person name="Roberts A."/>
            <person name="Saif S."/>
            <person name="Shea T."/>
            <person name="Sykes S."/>
            <person name="Wortman J."/>
            <person name="Nusbaum C."/>
            <person name="Birren B."/>
        </authorList>
    </citation>
    <scope>NUCLEOTIDE SEQUENCE</scope>
    <source>
        <strain evidence="3">CBS 10737</strain>
    </source>
</reference>
<feature type="compositionally biased region" description="Polar residues" evidence="2">
    <location>
        <begin position="1"/>
        <end position="11"/>
    </location>
</feature>
<keyword evidence="1" id="KW-0175">Coiled coil</keyword>
<name>A0AAJ8MU04_9TREE</name>
<sequence>MSALSDSQGSEAFSMKTMDGKPENQQTVEEFDNQPEYLADETAEELQDDRPPKGQNHQELGSSDNAEKPQLADQVDHQTNGKDKLNDEEANAQNPLSPVPVGERSNVQEDINGEKKEDQSVVEQVKEAASGVKKVLKSGVFGVGSPKPSPKATPSTASTTTRHIATARQSLAPKPGVKPTSSVTRPTALSSTRTSTSATVGKPTHVSRPSQPSRPGLSDITRPTASSTAATTTRPRAATGASDRTTSSSAARPTRLTESSIAKPRPSVKPPVPTASSAARITRPTASSSSTAPSKPDPSKPSNTAPSAKLSSVTPSTINGIAKPRSTVGLASSTSRLSARPTVGRASIAPPSTRSGTGAVAQKGRAGSGPSAIAGNSLTPDRSKEISELKGKLEEVEKRSAADKEEYARKVDEWNKEKISLEQNHAAAISELRDQVDNATSQAGIEIDERISALRESHMAELEASEEQRKIDVKGLEARLDSLSTEKDQLNSQLTSLQSELISAQSSNAELNTNLTSIQEELSSLRTAHEESTASLNQLSDVKSSLEARVLELEKIKEKHEAELAEGAEEAERSLVGATGLEGQIKGLQDEIEELKRDAVKSRETVKDNEDQWIADKEALLKQLEGHKATAQEHSDALNRVNAEHAVVQEQLKNLQTTHEQLSSTHADLLETSAKHPQDLAELEAKLKDANEQHEVLLKEATLTSERKMSELEGKLAGVTLEKEKAEKDLDEVHGKLTQVEEELGQLAELRRNMEEKENSLNDIIAKLEEEKEKDKAEFEEKYKKAFDEAKAAANESHHAELTTIREDLASTRESLIKAHEVEIEALKSSHAISLSDLQADQLKSSQTLQDSLLSAQKQAVENEASLNELKEVNEHLRNEVTRLIGEIEQIGKSDNKGTADLESELKKVKGELQGVKDELDGAKEIAEMNKSHFEASLAAIQEQHTNDERVSAEQRVKEAQEDEGKYVREINELRENYKKIEIQLQDEKVEKNNLLTKLTDTVKTPPTSPRPHAEPYSPALTKHHEAHNAKVVDLENEIRRLQQELSEAKRVTEHTSSEDAIDETETF</sequence>
<feature type="region of interest" description="Disordered" evidence="2">
    <location>
        <begin position="1"/>
        <end position="409"/>
    </location>
</feature>
<dbReference type="GeneID" id="30174566"/>
<feature type="compositionally biased region" description="Basic and acidic residues" evidence="2">
    <location>
        <begin position="74"/>
        <end position="87"/>
    </location>
</feature>
<feature type="compositionally biased region" description="Acidic residues" evidence="2">
    <location>
        <begin position="29"/>
        <end position="47"/>
    </location>
</feature>
<feature type="compositionally biased region" description="Polar residues" evidence="2">
    <location>
        <begin position="55"/>
        <end position="64"/>
    </location>
</feature>
<feature type="region of interest" description="Disordered" evidence="2">
    <location>
        <begin position="1046"/>
        <end position="1068"/>
    </location>
</feature>
<feature type="compositionally biased region" description="Basic and acidic residues" evidence="2">
    <location>
        <begin position="381"/>
        <end position="409"/>
    </location>
</feature>
<feature type="compositionally biased region" description="Low complexity" evidence="2">
    <location>
        <begin position="184"/>
        <end position="199"/>
    </location>
</feature>